<keyword evidence="1" id="KW-0805">Transcription regulation</keyword>
<keyword evidence="2" id="KW-0238">DNA-binding</keyword>
<proteinExistence type="predicted"/>
<evidence type="ECO:0000313" key="6">
    <source>
        <dbReference type="Proteomes" id="UP001597519"/>
    </source>
</evidence>
<dbReference type="EMBL" id="JBHUOQ010000004">
    <property type="protein sequence ID" value="MFD2831133.1"/>
    <property type="molecule type" value="Genomic_DNA"/>
</dbReference>
<evidence type="ECO:0000259" key="4">
    <source>
        <dbReference type="PROSITE" id="PS01124"/>
    </source>
</evidence>
<dbReference type="PANTHER" id="PTHR47504">
    <property type="entry name" value="RIGHT ORIGIN-BINDING PROTEIN"/>
    <property type="match status" value="1"/>
</dbReference>
<feature type="domain" description="HTH araC/xylS-type" evidence="4">
    <location>
        <begin position="4"/>
        <end position="101"/>
    </location>
</feature>
<dbReference type="SMART" id="SM00342">
    <property type="entry name" value="HTH_ARAC"/>
    <property type="match status" value="1"/>
</dbReference>
<dbReference type="Proteomes" id="UP001597519">
    <property type="component" value="Unassembled WGS sequence"/>
</dbReference>
<reference evidence="6" key="1">
    <citation type="journal article" date="2019" name="Int. J. Syst. Evol. Microbiol.">
        <title>The Global Catalogue of Microorganisms (GCM) 10K type strain sequencing project: providing services to taxonomists for standard genome sequencing and annotation.</title>
        <authorList>
            <consortium name="The Broad Institute Genomics Platform"/>
            <consortium name="The Broad Institute Genome Sequencing Center for Infectious Disease"/>
            <person name="Wu L."/>
            <person name="Ma J."/>
        </authorList>
    </citation>
    <scope>NUCLEOTIDE SEQUENCE [LARGE SCALE GENOMIC DNA]</scope>
    <source>
        <strain evidence="6">KCTC 33575</strain>
    </source>
</reference>
<evidence type="ECO:0000256" key="3">
    <source>
        <dbReference type="ARBA" id="ARBA00023163"/>
    </source>
</evidence>
<organism evidence="5 6">
    <name type="scientific">Corticicoccus populi</name>
    <dbReference type="NCBI Taxonomy" id="1812821"/>
    <lineage>
        <taxon>Bacteria</taxon>
        <taxon>Bacillati</taxon>
        <taxon>Bacillota</taxon>
        <taxon>Bacilli</taxon>
        <taxon>Bacillales</taxon>
        <taxon>Staphylococcaceae</taxon>
        <taxon>Corticicoccus</taxon>
    </lineage>
</organism>
<name>A0ABW5X127_9STAP</name>
<dbReference type="PANTHER" id="PTHR47504:SF6">
    <property type="entry name" value="ARAC-FAMILY TRANSCRIPTIONAL REGULATOR"/>
    <property type="match status" value="1"/>
</dbReference>
<accession>A0ABW5X127</accession>
<dbReference type="Pfam" id="PF12833">
    <property type="entry name" value="HTH_18"/>
    <property type="match status" value="1"/>
</dbReference>
<dbReference type="SUPFAM" id="SSF46689">
    <property type="entry name" value="Homeodomain-like"/>
    <property type="match status" value="1"/>
</dbReference>
<dbReference type="InterPro" id="IPR018060">
    <property type="entry name" value="HTH_AraC"/>
</dbReference>
<sequence length="259" mass="29814">MDISLVTEYFKMHYNHTTVKETAAHFGYSESHFCREFKKIMGISPQEYLVGMRVQNSVEHLLKSKQSVLHTQLKMGYLSDGSFSNRIKKSMTLSPKQLTKQSEALFVNYKLHENDETVEDEYEAPDVTLNVVCSEQFEGIIFVGLFKKPLPNQPPVIGKAVVKFDKERTLCFHDVPPGKYYCLACVIHKTYNPLKLFVHKDNLRGKIDAPIIIPGKYEETLVLRRPLPTDPPITLNLPLMFINSLKNHSFEYRADSDKK</sequence>
<keyword evidence="3" id="KW-0804">Transcription</keyword>
<comment type="caution">
    <text evidence="5">The sequence shown here is derived from an EMBL/GenBank/DDBJ whole genome shotgun (WGS) entry which is preliminary data.</text>
</comment>
<gene>
    <name evidence="5" type="ORF">ACFSX4_11725</name>
</gene>
<dbReference type="Gene3D" id="1.10.10.60">
    <property type="entry name" value="Homeodomain-like"/>
    <property type="match status" value="1"/>
</dbReference>
<protein>
    <submittedName>
        <fullName evidence="5">Helix-turn-helix transcriptional regulator</fullName>
    </submittedName>
</protein>
<dbReference type="PROSITE" id="PS01124">
    <property type="entry name" value="HTH_ARAC_FAMILY_2"/>
    <property type="match status" value="1"/>
</dbReference>
<evidence type="ECO:0000256" key="1">
    <source>
        <dbReference type="ARBA" id="ARBA00023015"/>
    </source>
</evidence>
<evidence type="ECO:0000256" key="2">
    <source>
        <dbReference type="ARBA" id="ARBA00023125"/>
    </source>
</evidence>
<keyword evidence="6" id="KW-1185">Reference proteome</keyword>
<dbReference type="RefSeq" id="WP_377775067.1">
    <property type="nucleotide sequence ID" value="NZ_JBHUOQ010000004.1"/>
</dbReference>
<dbReference type="InterPro" id="IPR009057">
    <property type="entry name" value="Homeodomain-like_sf"/>
</dbReference>
<evidence type="ECO:0000313" key="5">
    <source>
        <dbReference type="EMBL" id="MFD2831133.1"/>
    </source>
</evidence>
<dbReference type="InterPro" id="IPR050959">
    <property type="entry name" value="MarA-like"/>
</dbReference>